<accession>A0ABC8CKB2</accession>
<keyword evidence="2" id="KW-0547">Nucleotide-binding</keyword>
<dbReference type="AlphaFoldDB" id="A0ABC8CKB2"/>
<evidence type="ECO:0000313" key="2">
    <source>
        <dbReference type="EMBL" id="ATZ08820.1"/>
    </source>
</evidence>
<dbReference type="Gene3D" id="3.40.50.300">
    <property type="entry name" value="P-loop containing nucleotide triphosphate hydrolases"/>
    <property type="match status" value="2"/>
</dbReference>
<dbReference type="SUPFAM" id="SSF52540">
    <property type="entry name" value="P-loop containing nucleoside triphosphate hydrolases"/>
    <property type="match status" value="1"/>
</dbReference>
<evidence type="ECO:0000313" key="3">
    <source>
        <dbReference type="Proteomes" id="UP000231994"/>
    </source>
</evidence>
<evidence type="ECO:0000259" key="1">
    <source>
        <dbReference type="Pfam" id="PF13304"/>
    </source>
</evidence>
<dbReference type="CDD" id="cd00267">
    <property type="entry name" value="ABC_ATPase"/>
    <property type="match status" value="1"/>
</dbReference>
<dbReference type="PANTHER" id="PTHR40396:SF1">
    <property type="entry name" value="ATPASE AAA-TYPE CORE DOMAIN-CONTAINING PROTEIN"/>
    <property type="match status" value="1"/>
</dbReference>
<gene>
    <name evidence="2" type="ORF">A9D01_08740</name>
</gene>
<dbReference type="RefSeq" id="WP_049063249.1">
    <property type="nucleotide sequence ID" value="NZ_CAXONJ010000012.1"/>
</dbReference>
<proteinExistence type="predicted"/>
<dbReference type="GO" id="GO:0005524">
    <property type="term" value="F:ATP binding"/>
    <property type="evidence" value="ECO:0007669"/>
    <property type="project" value="UniProtKB-KW"/>
</dbReference>
<dbReference type="Proteomes" id="UP000231994">
    <property type="component" value="Chromosome"/>
</dbReference>
<keyword evidence="2" id="KW-0067">ATP-binding</keyword>
<dbReference type="EMBL" id="CP024932">
    <property type="protein sequence ID" value="ATZ08820.1"/>
    <property type="molecule type" value="Genomic_DNA"/>
</dbReference>
<dbReference type="PANTHER" id="PTHR40396">
    <property type="entry name" value="ATPASE-LIKE PROTEIN"/>
    <property type="match status" value="1"/>
</dbReference>
<feature type="domain" description="ATPase AAA-type core" evidence="1">
    <location>
        <begin position="45"/>
        <end position="373"/>
    </location>
</feature>
<organism evidence="2 3">
    <name type="scientific">Corynebacterium striatum</name>
    <dbReference type="NCBI Taxonomy" id="43770"/>
    <lineage>
        <taxon>Bacteria</taxon>
        <taxon>Bacillati</taxon>
        <taxon>Actinomycetota</taxon>
        <taxon>Actinomycetes</taxon>
        <taxon>Mycobacteriales</taxon>
        <taxon>Corynebacteriaceae</taxon>
        <taxon>Corynebacterium</taxon>
    </lineage>
</organism>
<dbReference type="Pfam" id="PF13304">
    <property type="entry name" value="AAA_21"/>
    <property type="match status" value="1"/>
</dbReference>
<name>A0ABC8CKB2_CORST</name>
<dbReference type="InterPro" id="IPR003959">
    <property type="entry name" value="ATPase_AAA_core"/>
</dbReference>
<reference evidence="2 3" key="1">
    <citation type="submission" date="2017-11" db="EMBL/GenBank/DDBJ databases">
        <title>Whole genome sequencing of cultured pathogen.</title>
        <authorList>
            <person name="Hoffmann M."/>
            <person name="Sanchez M."/>
            <person name="Timme R."/>
            <person name="Nudel K."/>
            <person name="Bry L."/>
        </authorList>
    </citation>
    <scope>NUCLEOTIDE SEQUENCE [LARGE SCALE GENOMIC DNA]</scope>
    <source>
        <strain evidence="2 3">216</strain>
    </source>
</reference>
<dbReference type="InterPro" id="IPR027417">
    <property type="entry name" value="P-loop_NTPase"/>
</dbReference>
<protein>
    <submittedName>
        <fullName evidence="2">ATP-binding protein</fullName>
    </submittedName>
</protein>
<sequence length="443" mass="50541">MLLTLSVKNFQSFYEETVLDLQKRSFKTLRPRPGESWNENIETRAAIFGANASGKTTILKSLGLLRDAVLSSVTSDSSVERMRVPHKLHTDEPTSFEVEYVTNDVRYLWALHLDDDGVISETLKANPERNWRLIFSRNRDDVEFQPEAKLTRAIRENVQGFLAPWTLTLSAWLRVQSSSNHIQASRWWTNGVLPFIAGRESEQYARHSWLIELASQNTAWMEVLRASLEFADVGISGVSIEEKAPEKIRQIHLLLHPDQPDLFGEEPEAYTEIRLKKEDVQDYLKYIEFKHSDASGKQFDLQESEESLGTRAWIDLAIPAFYALTQGSVLLIDEIDSSLHPVLVRELISFFNHAELNKHGAQLIFSSHDSTLVGRHPSEVLTRSEIWFVEKTATYSELFSLDEFPVRDSHNIEKRYLQGNYGAIPIVNSAQVTKILSLLAPST</sequence>